<dbReference type="Pfam" id="PF07719">
    <property type="entry name" value="TPR_2"/>
    <property type="match status" value="1"/>
</dbReference>
<reference evidence="4" key="1">
    <citation type="submission" date="2023-03" db="EMBL/GenBank/DDBJ databases">
        <title>Massive genome expansion in bonnet fungi (Mycena s.s.) driven by repeated elements and novel gene families across ecological guilds.</title>
        <authorList>
            <consortium name="Lawrence Berkeley National Laboratory"/>
            <person name="Harder C.B."/>
            <person name="Miyauchi S."/>
            <person name="Viragh M."/>
            <person name="Kuo A."/>
            <person name="Thoen E."/>
            <person name="Andreopoulos B."/>
            <person name="Lu D."/>
            <person name="Skrede I."/>
            <person name="Drula E."/>
            <person name="Henrissat B."/>
            <person name="Morin E."/>
            <person name="Kohler A."/>
            <person name="Barry K."/>
            <person name="LaButti K."/>
            <person name="Morin E."/>
            <person name="Salamov A."/>
            <person name="Lipzen A."/>
            <person name="Mereny Z."/>
            <person name="Hegedus B."/>
            <person name="Baldrian P."/>
            <person name="Stursova M."/>
            <person name="Weitz H."/>
            <person name="Taylor A."/>
            <person name="Grigoriev I.V."/>
            <person name="Nagy L.G."/>
            <person name="Martin F."/>
            <person name="Kauserud H."/>
        </authorList>
    </citation>
    <scope>NUCLEOTIDE SEQUENCE</scope>
    <source>
        <strain evidence="4">9284</strain>
    </source>
</reference>
<keyword evidence="1" id="KW-0677">Repeat</keyword>
<dbReference type="GO" id="GO:0016020">
    <property type="term" value="C:membrane"/>
    <property type="evidence" value="ECO:0007669"/>
    <property type="project" value="TreeGrafter"/>
</dbReference>
<dbReference type="PANTHER" id="PTHR45831:SF2">
    <property type="entry name" value="LD24721P"/>
    <property type="match status" value="1"/>
</dbReference>
<evidence type="ECO:0000256" key="3">
    <source>
        <dbReference type="PROSITE-ProRule" id="PRU00339"/>
    </source>
</evidence>
<dbReference type="GO" id="GO:0072380">
    <property type="term" value="C:TRC complex"/>
    <property type="evidence" value="ECO:0007669"/>
    <property type="project" value="TreeGrafter"/>
</dbReference>
<dbReference type="InterPro" id="IPR013105">
    <property type="entry name" value="TPR_2"/>
</dbReference>
<evidence type="ECO:0000313" key="5">
    <source>
        <dbReference type="Proteomes" id="UP001221142"/>
    </source>
</evidence>
<dbReference type="PROSITE" id="PS50005">
    <property type="entry name" value="TPR"/>
    <property type="match status" value="1"/>
</dbReference>
<evidence type="ECO:0000256" key="1">
    <source>
        <dbReference type="ARBA" id="ARBA00022737"/>
    </source>
</evidence>
<dbReference type="GO" id="GO:0060090">
    <property type="term" value="F:molecular adaptor activity"/>
    <property type="evidence" value="ECO:0007669"/>
    <property type="project" value="TreeGrafter"/>
</dbReference>
<evidence type="ECO:0000313" key="4">
    <source>
        <dbReference type="EMBL" id="KAJ7646573.1"/>
    </source>
</evidence>
<dbReference type="InterPro" id="IPR047150">
    <property type="entry name" value="SGT"/>
</dbReference>
<feature type="repeat" description="TPR" evidence="3">
    <location>
        <begin position="159"/>
        <end position="192"/>
    </location>
</feature>
<dbReference type="PANTHER" id="PTHR45831">
    <property type="entry name" value="LD24721P"/>
    <property type="match status" value="1"/>
</dbReference>
<dbReference type="Gene3D" id="1.25.40.10">
    <property type="entry name" value="Tetratricopeptide repeat domain"/>
    <property type="match status" value="1"/>
</dbReference>
<evidence type="ECO:0000256" key="2">
    <source>
        <dbReference type="ARBA" id="ARBA00022803"/>
    </source>
</evidence>
<comment type="caution">
    <text evidence="4">The sequence shown here is derived from an EMBL/GenBank/DDBJ whole genome shotgun (WGS) entry which is preliminary data.</text>
</comment>
<name>A0AAD7CFN6_9AGAR</name>
<dbReference type="Proteomes" id="UP001221142">
    <property type="component" value="Unassembled WGS sequence"/>
</dbReference>
<proteinExistence type="predicted"/>
<dbReference type="GO" id="GO:0006620">
    <property type="term" value="P:post-translational protein targeting to endoplasmic reticulum membrane"/>
    <property type="evidence" value="ECO:0007669"/>
    <property type="project" value="TreeGrafter"/>
</dbReference>
<dbReference type="InterPro" id="IPR011990">
    <property type="entry name" value="TPR-like_helical_dom_sf"/>
</dbReference>
<protein>
    <submittedName>
        <fullName evidence="4">TPR-like protein</fullName>
    </submittedName>
</protein>
<dbReference type="PROSITE" id="PS50293">
    <property type="entry name" value="TPR_REGION"/>
    <property type="match status" value="1"/>
</dbReference>
<dbReference type="InterPro" id="IPR019734">
    <property type="entry name" value="TPR_rpt"/>
</dbReference>
<dbReference type="SUPFAM" id="SSF48452">
    <property type="entry name" value="TPR-like"/>
    <property type="match status" value="1"/>
</dbReference>
<organism evidence="4 5">
    <name type="scientific">Roridomyces roridus</name>
    <dbReference type="NCBI Taxonomy" id="1738132"/>
    <lineage>
        <taxon>Eukaryota</taxon>
        <taxon>Fungi</taxon>
        <taxon>Dikarya</taxon>
        <taxon>Basidiomycota</taxon>
        <taxon>Agaricomycotina</taxon>
        <taxon>Agaricomycetes</taxon>
        <taxon>Agaricomycetidae</taxon>
        <taxon>Agaricales</taxon>
        <taxon>Marasmiineae</taxon>
        <taxon>Mycenaceae</taxon>
        <taxon>Roridomyces</taxon>
    </lineage>
</organism>
<dbReference type="AlphaFoldDB" id="A0AAD7CFN6"/>
<sequence length="248" mass="28079">MFKPGDRLNPYDPASLEYPGDDAARGLMERIAAGTSPMGNLSSMFQSPEKLQHMLQMMQDDEAERARTGETLDEQILREKREWAAADKKSAGLKVKGNDAFRNGEYKTAYVIYSTCIRLSSHEPLYWLNRAAVALKLKLYTRAVEDVSNAIERGDYNLAKAHFRRGQGHFFLGDWDKAAEEYEKALALQPGDPNVLEQTKELEKVRCDLSEEEKVAWVAAQGAVTVQDIFEPDEVKNRSDELMEQNVD</sequence>
<dbReference type="SMART" id="SM00028">
    <property type="entry name" value="TPR"/>
    <property type="match status" value="3"/>
</dbReference>
<keyword evidence="2 3" id="KW-0802">TPR repeat</keyword>
<dbReference type="EMBL" id="JARKIF010000002">
    <property type="protein sequence ID" value="KAJ7646573.1"/>
    <property type="molecule type" value="Genomic_DNA"/>
</dbReference>
<gene>
    <name evidence="4" type="ORF">FB45DRAFT_890804</name>
</gene>
<keyword evidence="5" id="KW-1185">Reference proteome</keyword>
<accession>A0AAD7CFN6</accession>